<accession>A0A947G9R7</accession>
<name>A0A947G9R7_HYDSH</name>
<keyword evidence="1" id="KW-0472">Membrane</keyword>
<dbReference type="EMBL" id="JAHHQF010000068">
    <property type="protein sequence ID" value="MBT9282726.1"/>
    <property type="molecule type" value="Genomic_DNA"/>
</dbReference>
<keyword evidence="1" id="KW-0812">Transmembrane</keyword>
<organism evidence="2 3">
    <name type="scientific">Hydrogenibacillus schlegelii</name>
    <name type="common">Bacillus schlegelii</name>
    <dbReference type="NCBI Taxonomy" id="1484"/>
    <lineage>
        <taxon>Bacteria</taxon>
        <taxon>Bacillati</taxon>
        <taxon>Bacillota</taxon>
        <taxon>Bacilli</taxon>
        <taxon>Bacillales</taxon>
        <taxon>Bacillales Family X. Incertae Sedis</taxon>
        <taxon>Hydrogenibacillus</taxon>
    </lineage>
</organism>
<evidence type="ECO:0000256" key="1">
    <source>
        <dbReference type="SAM" id="Phobius"/>
    </source>
</evidence>
<feature type="transmembrane region" description="Helical" evidence="1">
    <location>
        <begin position="55"/>
        <end position="74"/>
    </location>
</feature>
<comment type="caution">
    <text evidence="2">The sequence shown here is derived from an EMBL/GenBank/DDBJ whole genome shotgun (WGS) entry which is preliminary data.</text>
</comment>
<evidence type="ECO:0000313" key="2">
    <source>
        <dbReference type="EMBL" id="MBT9282726.1"/>
    </source>
</evidence>
<reference evidence="2" key="1">
    <citation type="journal article" date="2021" name="Microbiology">
        <title>Metagenomic Analysis of the Microbial Community in the Underground Coal Fire Area (Kemerovo Region, Russia) Revealed Predominance of Thermophilic Members of the Phyla Deinococcus-thermus, Aquificae, and Firmicutes.</title>
        <authorList>
            <person name="Kadnikov V."/>
            <person name="Mardanov A.V."/>
            <person name="Beletsky A.V."/>
            <person name="Karnachuk O.V."/>
            <person name="Ravin N.V."/>
        </authorList>
    </citation>
    <scope>NUCLEOTIDE SEQUENCE</scope>
    <source>
        <strain evidence="2">RBS10-49</strain>
    </source>
</reference>
<dbReference type="AlphaFoldDB" id="A0A947G9R7"/>
<gene>
    <name evidence="2" type="ORF">KM312_08830</name>
</gene>
<feature type="transmembrane region" description="Helical" evidence="1">
    <location>
        <begin position="31"/>
        <end position="49"/>
    </location>
</feature>
<keyword evidence="1" id="KW-1133">Transmembrane helix</keyword>
<dbReference type="Proteomes" id="UP000748108">
    <property type="component" value="Unassembled WGS sequence"/>
</dbReference>
<evidence type="ECO:0000313" key="3">
    <source>
        <dbReference type="Proteomes" id="UP000748108"/>
    </source>
</evidence>
<protein>
    <submittedName>
        <fullName evidence="2">Uncharacterized protein</fullName>
    </submittedName>
</protein>
<proteinExistence type="predicted"/>
<sequence length="78" mass="8917">MNGFGGAKALRKSRRTIRLTVRDGETVKQRLALVFNWLVVVLGILWFWFWYEPRYAGVVALAIALAVGSIALVIRRER</sequence>